<accession>A0A550CCU8</accession>
<feature type="region of interest" description="Disordered" evidence="2">
    <location>
        <begin position="103"/>
        <end position="147"/>
    </location>
</feature>
<dbReference type="OrthoDB" id="2916364at2759"/>
<dbReference type="AlphaFoldDB" id="A0A550CCU8"/>
<comment type="caution">
    <text evidence="3">The sequence shown here is derived from an EMBL/GenBank/DDBJ whole genome shotgun (WGS) entry which is preliminary data.</text>
</comment>
<gene>
    <name evidence="3" type="ORF">BD626DRAFT_403978</name>
</gene>
<keyword evidence="4" id="KW-1185">Reference proteome</keyword>
<dbReference type="EMBL" id="VDMD01000012">
    <property type="protein sequence ID" value="TRM62604.1"/>
    <property type="molecule type" value="Genomic_DNA"/>
</dbReference>
<feature type="compositionally biased region" description="Basic and acidic residues" evidence="2">
    <location>
        <begin position="128"/>
        <end position="147"/>
    </location>
</feature>
<organism evidence="3 4">
    <name type="scientific">Schizophyllum amplum</name>
    <dbReference type="NCBI Taxonomy" id="97359"/>
    <lineage>
        <taxon>Eukaryota</taxon>
        <taxon>Fungi</taxon>
        <taxon>Dikarya</taxon>
        <taxon>Basidiomycota</taxon>
        <taxon>Agaricomycotina</taxon>
        <taxon>Agaricomycetes</taxon>
        <taxon>Agaricomycetidae</taxon>
        <taxon>Agaricales</taxon>
        <taxon>Schizophyllaceae</taxon>
        <taxon>Schizophyllum</taxon>
    </lineage>
</organism>
<proteinExistence type="predicted"/>
<evidence type="ECO:0000313" key="3">
    <source>
        <dbReference type="EMBL" id="TRM62604.1"/>
    </source>
</evidence>
<sequence>MSDYTATRNALLKAEEQLAEFRRLFGDDLDEKRQAQYNKLEQRAIQLRREYKSSSARIGGARLGTAFSPQAGAKYEELCGYISELQVSTKDMHRTLESFQAHWKKTASETDQDDMDVDPSGRPRKRARLDERAQAAQDEKARRLEDLSDRVAQSETRLADLRTLLQGRVDDLIGRVDVTLGEQTSKIVEVFDGQLRVSADGLPEDASPSDETLTLGQRHALLIRELDGMDEDIQSIGNYVAQVKEHIDEQSKEIAALENEVLESSRQAASVREKLEAYEAQQAANKERLANLSERFEQHMARHNIPSPQRTPSPQPELITTHDAAMAALQDSIAQAVRRMLIPVVQGARQDIQSVIETQKNAVLAEVWPQMQQLLGAVHAIDQRLPQGN</sequence>
<evidence type="ECO:0000256" key="1">
    <source>
        <dbReference type="SAM" id="Coils"/>
    </source>
</evidence>
<evidence type="ECO:0000256" key="2">
    <source>
        <dbReference type="SAM" id="MobiDB-lite"/>
    </source>
</evidence>
<evidence type="ECO:0000313" key="4">
    <source>
        <dbReference type="Proteomes" id="UP000320762"/>
    </source>
</evidence>
<keyword evidence="1" id="KW-0175">Coiled coil</keyword>
<protein>
    <submittedName>
        <fullName evidence="3">Uncharacterized protein</fullName>
    </submittedName>
</protein>
<name>A0A550CCU8_9AGAR</name>
<reference evidence="3 4" key="1">
    <citation type="journal article" date="2019" name="New Phytol.">
        <title>Comparative genomics reveals unique wood-decay strategies and fruiting body development in the Schizophyllaceae.</title>
        <authorList>
            <person name="Almasi E."/>
            <person name="Sahu N."/>
            <person name="Krizsan K."/>
            <person name="Balint B."/>
            <person name="Kovacs G.M."/>
            <person name="Kiss B."/>
            <person name="Cseklye J."/>
            <person name="Drula E."/>
            <person name="Henrissat B."/>
            <person name="Nagy I."/>
            <person name="Chovatia M."/>
            <person name="Adam C."/>
            <person name="LaButti K."/>
            <person name="Lipzen A."/>
            <person name="Riley R."/>
            <person name="Grigoriev I.V."/>
            <person name="Nagy L.G."/>
        </authorList>
    </citation>
    <scope>NUCLEOTIDE SEQUENCE [LARGE SCALE GENOMIC DNA]</scope>
    <source>
        <strain evidence="3 4">NL-1724</strain>
    </source>
</reference>
<feature type="coiled-coil region" evidence="1">
    <location>
        <begin position="240"/>
        <end position="295"/>
    </location>
</feature>
<dbReference type="Proteomes" id="UP000320762">
    <property type="component" value="Unassembled WGS sequence"/>
</dbReference>
<feature type="coiled-coil region" evidence="1">
    <location>
        <begin position="4"/>
        <end position="57"/>
    </location>
</feature>